<evidence type="ECO:0000313" key="3">
    <source>
        <dbReference type="EMBL" id="OMO70058.1"/>
    </source>
</evidence>
<dbReference type="PANTHER" id="PTHR47074:SF61">
    <property type="entry name" value="RNASE H TYPE-1 DOMAIN-CONTAINING PROTEIN"/>
    <property type="match status" value="1"/>
</dbReference>
<accession>A0A1R3HIC2</accession>
<dbReference type="InterPro" id="IPR044730">
    <property type="entry name" value="RNase_H-like_dom_plant"/>
</dbReference>
<dbReference type="STRING" id="93759.A0A1R3HIC2"/>
<dbReference type="InterPro" id="IPR036397">
    <property type="entry name" value="RNaseH_sf"/>
</dbReference>
<dbReference type="AlphaFoldDB" id="A0A1R3HIC2"/>
<dbReference type="GO" id="GO:0004523">
    <property type="term" value="F:RNA-DNA hybrid ribonuclease activity"/>
    <property type="evidence" value="ECO:0007669"/>
    <property type="project" value="InterPro"/>
</dbReference>
<feature type="domain" description="Reverse transcriptase zinc-binding" evidence="2">
    <location>
        <begin position="112"/>
        <end position="195"/>
    </location>
</feature>
<dbReference type="CDD" id="cd06222">
    <property type="entry name" value="RNase_H_like"/>
    <property type="match status" value="1"/>
</dbReference>
<protein>
    <submittedName>
        <fullName evidence="3">Uncharacterized protein</fullName>
    </submittedName>
</protein>
<dbReference type="Proteomes" id="UP000187203">
    <property type="component" value="Unassembled WGS sequence"/>
</dbReference>
<dbReference type="EMBL" id="AWUE01020051">
    <property type="protein sequence ID" value="OMO70058.1"/>
    <property type="molecule type" value="Genomic_DNA"/>
</dbReference>
<evidence type="ECO:0000313" key="4">
    <source>
        <dbReference type="Proteomes" id="UP000187203"/>
    </source>
</evidence>
<feature type="domain" description="RNase H type-1" evidence="1">
    <location>
        <begin position="254"/>
        <end position="373"/>
    </location>
</feature>
<keyword evidence="4" id="KW-1185">Reference proteome</keyword>
<dbReference type="Gene3D" id="3.30.420.10">
    <property type="entry name" value="Ribonuclease H-like superfamily/Ribonuclease H"/>
    <property type="match status" value="1"/>
</dbReference>
<organism evidence="3 4">
    <name type="scientific">Corchorus olitorius</name>
    <dbReference type="NCBI Taxonomy" id="93759"/>
    <lineage>
        <taxon>Eukaryota</taxon>
        <taxon>Viridiplantae</taxon>
        <taxon>Streptophyta</taxon>
        <taxon>Embryophyta</taxon>
        <taxon>Tracheophyta</taxon>
        <taxon>Spermatophyta</taxon>
        <taxon>Magnoliopsida</taxon>
        <taxon>eudicotyledons</taxon>
        <taxon>Gunneridae</taxon>
        <taxon>Pentapetalae</taxon>
        <taxon>rosids</taxon>
        <taxon>malvids</taxon>
        <taxon>Malvales</taxon>
        <taxon>Malvaceae</taxon>
        <taxon>Grewioideae</taxon>
        <taxon>Apeibeae</taxon>
        <taxon>Corchorus</taxon>
    </lineage>
</organism>
<dbReference type="SUPFAM" id="SSF53098">
    <property type="entry name" value="Ribonuclease H-like"/>
    <property type="match status" value="1"/>
</dbReference>
<evidence type="ECO:0000259" key="1">
    <source>
        <dbReference type="Pfam" id="PF13456"/>
    </source>
</evidence>
<name>A0A1R3HIC2_9ROSI</name>
<dbReference type="InterPro" id="IPR026960">
    <property type="entry name" value="RVT-Znf"/>
</dbReference>
<dbReference type="PANTHER" id="PTHR47074">
    <property type="entry name" value="BNAC02G40300D PROTEIN"/>
    <property type="match status" value="1"/>
</dbReference>
<comment type="caution">
    <text evidence="3">The sequence shown here is derived from an EMBL/GenBank/DDBJ whole genome shotgun (WGS) entry which is preliminary data.</text>
</comment>
<dbReference type="Pfam" id="PF13456">
    <property type="entry name" value="RVT_3"/>
    <property type="match status" value="1"/>
</dbReference>
<gene>
    <name evidence="3" type="ORF">COLO4_28797</name>
</gene>
<dbReference type="GO" id="GO:0003676">
    <property type="term" value="F:nucleic acid binding"/>
    <property type="evidence" value="ECO:0007669"/>
    <property type="project" value="InterPro"/>
</dbReference>
<sequence length="398" mass="45279">MKGFYFPHCSLLDASKSKLSSWAWKSLHEGIELLRMGTRWNVSNGNDILIWQDKWVLDLLSKSLSPPPMDHDSPRLVKHFINFNNWNKLVWHFTKGSSYSVKSGYRMLMNSYSCSPFIGSSRADNNHSATWKKQWRLNAPPKIKNFIWRACRNVVATKENLSRRHHVQDAECHRCDEEVESLEHIIFFCPFAQAVCNLSLFEGVVSDPIHVWNAAFQCFIGYVNGLEDESTTIPNNVFAPSQWQSPPVEVIKINCDASYCSKGSFAGLAVVCRNSNGVIIDGASLLEKAASVHAAEAFAIRLAVQLARDKGWRHIIVESDNLALINCLKNSKAEGYWESWAIVEDINLSLFHSFSFSFIHRQGNRVTNWVAKKTRTRDCPLDWMHSPPDDLVGLLSNY</sequence>
<dbReference type="InterPro" id="IPR012337">
    <property type="entry name" value="RNaseH-like_sf"/>
</dbReference>
<evidence type="ECO:0000259" key="2">
    <source>
        <dbReference type="Pfam" id="PF13966"/>
    </source>
</evidence>
<dbReference type="InterPro" id="IPR052929">
    <property type="entry name" value="RNase_H-like_EbsB-rel"/>
</dbReference>
<proteinExistence type="predicted"/>
<reference evidence="4" key="1">
    <citation type="submission" date="2013-09" db="EMBL/GenBank/DDBJ databases">
        <title>Corchorus olitorius genome sequencing.</title>
        <authorList>
            <person name="Alam M."/>
            <person name="Haque M.S."/>
            <person name="Islam M.S."/>
            <person name="Emdad E.M."/>
            <person name="Islam M.M."/>
            <person name="Ahmed B."/>
            <person name="Halim A."/>
            <person name="Hossen Q.M.M."/>
            <person name="Hossain M.Z."/>
            <person name="Ahmed R."/>
            <person name="Khan M.M."/>
            <person name="Islam R."/>
            <person name="Rashid M.M."/>
            <person name="Khan S.A."/>
            <person name="Rahman M.S."/>
            <person name="Alam M."/>
            <person name="Yahiya A.S."/>
            <person name="Khan M.S."/>
            <person name="Azam M.S."/>
            <person name="Haque T."/>
            <person name="Lashkar M.Z.H."/>
            <person name="Akhand A.I."/>
            <person name="Morshed G."/>
            <person name="Roy S."/>
            <person name="Uddin K.S."/>
            <person name="Rabeya T."/>
            <person name="Hossain A.S."/>
            <person name="Chowdhury A."/>
            <person name="Snigdha A.R."/>
            <person name="Mortoza M.S."/>
            <person name="Matin S.A."/>
            <person name="Hoque S.M.E."/>
            <person name="Islam M.K."/>
            <person name="Roy D.K."/>
            <person name="Haider R."/>
            <person name="Moosa M.M."/>
            <person name="Elias S.M."/>
            <person name="Hasan A.M."/>
            <person name="Jahan S."/>
            <person name="Shafiuddin M."/>
            <person name="Mahmood N."/>
            <person name="Shommy N.S."/>
        </authorList>
    </citation>
    <scope>NUCLEOTIDE SEQUENCE [LARGE SCALE GENOMIC DNA]</scope>
    <source>
        <strain evidence="4">cv. O-4</strain>
    </source>
</reference>
<dbReference type="InterPro" id="IPR002156">
    <property type="entry name" value="RNaseH_domain"/>
</dbReference>
<dbReference type="Pfam" id="PF13966">
    <property type="entry name" value="zf-RVT"/>
    <property type="match status" value="1"/>
</dbReference>
<dbReference type="OrthoDB" id="1002706at2759"/>